<dbReference type="SUPFAM" id="SSF109604">
    <property type="entry name" value="HD-domain/PDEase-like"/>
    <property type="match status" value="1"/>
</dbReference>
<organism evidence="2 3">
    <name type="scientific">Pseudomonas lundensis</name>
    <dbReference type="NCBI Taxonomy" id="86185"/>
    <lineage>
        <taxon>Bacteria</taxon>
        <taxon>Pseudomonadati</taxon>
        <taxon>Pseudomonadota</taxon>
        <taxon>Gammaproteobacteria</taxon>
        <taxon>Pseudomonadales</taxon>
        <taxon>Pseudomonadaceae</taxon>
        <taxon>Pseudomonas</taxon>
    </lineage>
</organism>
<dbReference type="GO" id="GO:0006203">
    <property type="term" value="P:dGTP catabolic process"/>
    <property type="evidence" value="ECO:0007669"/>
    <property type="project" value="TreeGrafter"/>
</dbReference>
<dbReference type="AlphaFoldDB" id="A0A266NC76"/>
<dbReference type="InterPro" id="IPR006674">
    <property type="entry name" value="HD_domain"/>
</dbReference>
<dbReference type="Proteomes" id="UP000215788">
    <property type="component" value="Unassembled WGS sequence"/>
</dbReference>
<gene>
    <name evidence="2" type="ORF">CJF39_08075</name>
</gene>
<dbReference type="Gene3D" id="1.10.3210.10">
    <property type="entry name" value="Hypothetical protein af1432"/>
    <property type="match status" value="1"/>
</dbReference>
<protein>
    <recommendedName>
        <fullName evidence="1">HD domain-containing protein</fullName>
    </recommendedName>
</protein>
<name>A0A266NC76_9PSED</name>
<evidence type="ECO:0000259" key="1">
    <source>
        <dbReference type="Pfam" id="PF01966"/>
    </source>
</evidence>
<accession>A0A266NC76</accession>
<dbReference type="Pfam" id="PF01966">
    <property type="entry name" value="HD"/>
    <property type="match status" value="1"/>
</dbReference>
<reference evidence="2 3" key="1">
    <citation type="submission" date="2017-08" db="EMBL/GenBank/DDBJ databases">
        <title>Genomic and metabolic characterisation of spoilage-associated Pseudomonas species.</title>
        <authorList>
            <person name="Stanborough T."/>
            <person name="Fegan N."/>
            <person name="Powell S.M."/>
            <person name="Singh T."/>
            <person name="Tamplin M.L."/>
            <person name="Chandry P.S."/>
        </authorList>
    </citation>
    <scope>NUCLEOTIDE SEQUENCE [LARGE SCALE GENOMIC DNA]</scope>
    <source>
        <strain evidence="2 3">L1802</strain>
    </source>
</reference>
<dbReference type="PANTHER" id="PTHR11373">
    <property type="entry name" value="DEOXYNUCLEOSIDE TRIPHOSPHATE TRIPHOSPHOHYDROLASE"/>
    <property type="match status" value="1"/>
</dbReference>
<dbReference type="InterPro" id="IPR050135">
    <property type="entry name" value="dGTPase-like"/>
</dbReference>
<feature type="domain" description="HD" evidence="1">
    <location>
        <begin position="57"/>
        <end position="186"/>
    </location>
</feature>
<proteinExistence type="predicted"/>
<dbReference type="GO" id="GO:0008832">
    <property type="term" value="F:dGTPase activity"/>
    <property type="evidence" value="ECO:0007669"/>
    <property type="project" value="TreeGrafter"/>
</dbReference>
<evidence type="ECO:0000313" key="3">
    <source>
        <dbReference type="Proteomes" id="UP000215788"/>
    </source>
</evidence>
<dbReference type="EMBL" id="NQKI01000009">
    <property type="protein sequence ID" value="OZY60000.1"/>
    <property type="molecule type" value="Genomic_DNA"/>
</dbReference>
<sequence length="433" mass="49495">MEFHDILHGLMRFSDENLTSLLADLIDSPEIHRLRNMRQMNFDVPLIQELGRSRRLPHSIGVTFLAVELAHKANLKLSDTKALLAAALLHDAAIPPYGHLVESELKFITPDFSHEENLAKIIRGTLGSGNSYQHIIRKKELKLTPILQKHGVDIESVINIVCPKKGTTSPISADIDIDNIDNVHRMAAMLGWEGAKENIKIIRNSMRLKGLSGLIFTKEAIEPLHKWLEFRERIYTMIIAHPECIPYNALQTDLVRLAVDHDIITPTDWYMTEPEFEEKLREKGSVTEELGWQLISGCEYKLVDYVWFKNFSSPKKLKNKEISDYMSSNVAETVKNSGYFVWNEKGLISRAIKITLDDNKIIHLGKNSTSCMIALVKKSPSQAKLTKAQSNKWRRAIIKSFTDLFEPESFDFDFPETYTGSFYSKTDELQLEH</sequence>
<evidence type="ECO:0000313" key="2">
    <source>
        <dbReference type="EMBL" id="OZY60000.1"/>
    </source>
</evidence>
<dbReference type="PANTHER" id="PTHR11373:SF4">
    <property type="entry name" value="DEOXYNUCLEOSIDE TRIPHOSPHATE TRIPHOSPHOHYDROLASE SAMHD1"/>
    <property type="match status" value="1"/>
</dbReference>
<comment type="caution">
    <text evidence="2">The sequence shown here is derived from an EMBL/GenBank/DDBJ whole genome shotgun (WGS) entry which is preliminary data.</text>
</comment>
<dbReference type="OrthoDB" id="7066952at2"/>